<dbReference type="InterPro" id="IPR011890">
    <property type="entry name" value="SMC_prok"/>
</dbReference>
<dbReference type="RefSeq" id="WP_282200520.1">
    <property type="nucleotide sequence ID" value="NZ_BOQE01000001.1"/>
</dbReference>
<comment type="function">
    <text evidence="7">Required for chromosome condensation and partitioning.</text>
</comment>
<comment type="subcellular location">
    <subcellularLocation>
        <location evidence="1 7">Cytoplasm</location>
    </subcellularLocation>
</comment>
<dbReference type="SUPFAM" id="SSF75553">
    <property type="entry name" value="Smc hinge domain"/>
    <property type="match status" value="1"/>
</dbReference>
<keyword evidence="2 7" id="KW-0963">Cytoplasm</keyword>
<dbReference type="EMBL" id="BOQE01000001">
    <property type="protein sequence ID" value="GIM47556.1"/>
    <property type="molecule type" value="Genomic_DNA"/>
</dbReference>
<evidence type="ECO:0000313" key="10">
    <source>
        <dbReference type="Proteomes" id="UP001057291"/>
    </source>
</evidence>
<dbReference type="HAMAP" id="MF_01894">
    <property type="entry name" value="Smc_prok"/>
    <property type="match status" value="1"/>
</dbReference>
<dbReference type="InterPro" id="IPR027417">
    <property type="entry name" value="P-loop_NTPase"/>
</dbReference>
<dbReference type="Proteomes" id="UP001057291">
    <property type="component" value="Unassembled WGS sequence"/>
</dbReference>
<comment type="similarity">
    <text evidence="7">Belongs to the SMC family.</text>
</comment>
<keyword evidence="4 7" id="KW-0067">ATP-binding</keyword>
<dbReference type="SUPFAM" id="SSF52540">
    <property type="entry name" value="P-loop containing nucleoside triphosphate hydrolases"/>
    <property type="match status" value="1"/>
</dbReference>
<evidence type="ECO:0000256" key="2">
    <source>
        <dbReference type="ARBA" id="ARBA00022490"/>
    </source>
</evidence>
<evidence type="ECO:0000313" key="9">
    <source>
        <dbReference type="EMBL" id="GIM47556.1"/>
    </source>
</evidence>
<dbReference type="Pfam" id="PF06470">
    <property type="entry name" value="SMC_hinge"/>
    <property type="match status" value="1"/>
</dbReference>
<dbReference type="GO" id="GO:0005737">
    <property type="term" value="C:cytoplasm"/>
    <property type="evidence" value="ECO:0007669"/>
    <property type="project" value="UniProtKB-SubCell"/>
</dbReference>
<dbReference type="AlphaFoldDB" id="A0AAV4LIF8"/>
<dbReference type="InterPro" id="IPR024704">
    <property type="entry name" value="SMC"/>
</dbReference>
<evidence type="ECO:0000259" key="8">
    <source>
        <dbReference type="SMART" id="SM00968"/>
    </source>
</evidence>
<dbReference type="InterPro" id="IPR010935">
    <property type="entry name" value="SMC_hinge"/>
</dbReference>
<dbReference type="FunFam" id="3.40.50.300:FF:000901">
    <property type="entry name" value="Chromosome partition protein Smc"/>
    <property type="match status" value="1"/>
</dbReference>
<feature type="coiled-coil region" evidence="7">
    <location>
        <begin position="676"/>
        <end position="941"/>
    </location>
</feature>
<evidence type="ECO:0000256" key="4">
    <source>
        <dbReference type="ARBA" id="ARBA00022840"/>
    </source>
</evidence>
<evidence type="ECO:0000256" key="1">
    <source>
        <dbReference type="ARBA" id="ARBA00004496"/>
    </source>
</evidence>
<comment type="subunit">
    <text evidence="7">Homodimer.</text>
</comment>
<feature type="coiled-coil region" evidence="7">
    <location>
        <begin position="970"/>
        <end position="1032"/>
    </location>
</feature>
<dbReference type="Gene3D" id="1.20.1060.20">
    <property type="match status" value="1"/>
</dbReference>
<feature type="coiled-coil region" evidence="7">
    <location>
        <begin position="167"/>
        <end position="201"/>
    </location>
</feature>
<dbReference type="SUPFAM" id="SSF57997">
    <property type="entry name" value="Tropomyosin"/>
    <property type="match status" value="1"/>
</dbReference>
<dbReference type="PIRSF" id="PIRSF005719">
    <property type="entry name" value="SMC"/>
    <property type="match status" value="1"/>
</dbReference>
<dbReference type="GO" id="GO:0030261">
    <property type="term" value="P:chromosome condensation"/>
    <property type="evidence" value="ECO:0007669"/>
    <property type="project" value="InterPro"/>
</dbReference>
<dbReference type="GO" id="GO:0005524">
    <property type="term" value="F:ATP binding"/>
    <property type="evidence" value="ECO:0007669"/>
    <property type="project" value="UniProtKB-UniRule"/>
</dbReference>
<dbReference type="InterPro" id="IPR003395">
    <property type="entry name" value="RecF/RecN/SMC_N"/>
</dbReference>
<dbReference type="GO" id="GO:0007059">
    <property type="term" value="P:chromosome segregation"/>
    <property type="evidence" value="ECO:0007669"/>
    <property type="project" value="UniProtKB-UniRule"/>
</dbReference>
<dbReference type="GO" id="GO:0016887">
    <property type="term" value="F:ATP hydrolysis activity"/>
    <property type="evidence" value="ECO:0007669"/>
    <property type="project" value="InterPro"/>
</dbReference>
<dbReference type="Gene3D" id="3.40.50.300">
    <property type="entry name" value="P-loop containing nucleotide triphosphate hydrolases"/>
    <property type="match status" value="2"/>
</dbReference>
<feature type="domain" description="SMC hinge" evidence="8">
    <location>
        <begin position="522"/>
        <end position="641"/>
    </location>
</feature>
<keyword evidence="5 7" id="KW-0175">Coiled coil</keyword>
<evidence type="ECO:0000256" key="6">
    <source>
        <dbReference type="ARBA" id="ARBA00023125"/>
    </source>
</evidence>
<evidence type="ECO:0000256" key="5">
    <source>
        <dbReference type="ARBA" id="ARBA00023054"/>
    </source>
</evidence>
<keyword evidence="6 7" id="KW-0238">DNA-binding</keyword>
<dbReference type="InterPro" id="IPR036277">
    <property type="entry name" value="SMC_hinge_sf"/>
</dbReference>
<dbReference type="FunFam" id="3.40.50.300:FF:000984">
    <property type="entry name" value="Chromosome partition protein Smc"/>
    <property type="match status" value="1"/>
</dbReference>
<keyword evidence="10" id="KW-1185">Reference proteome</keyword>
<dbReference type="PANTHER" id="PTHR43977">
    <property type="entry name" value="STRUCTURAL MAINTENANCE OF CHROMOSOMES PROTEIN 3"/>
    <property type="match status" value="1"/>
</dbReference>
<dbReference type="SMART" id="SM00968">
    <property type="entry name" value="SMC_hinge"/>
    <property type="match status" value="1"/>
</dbReference>
<name>A0AAV4LIF8_9BACL</name>
<organism evidence="9 10">
    <name type="scientific">Collibacillus ludicampi</name>
    <dbReference type="NCBI Taxonomy" id="2771369"/>
    <lineage>
        <taxon>Bacteria</taxon>
        <taxon>Bacillati</taxon>
        <taxon>Bacillota</taxon>
        <taxon>Bacilli</taxon>
        <taxon>Bacillales</taxon>
        <taxon>Alicyclobacillaceae</taxon>
        <taxon>Collibacillus</taxon>
    </lineage>
</organism>
<dbReference type="GO" id="GO:0003677">
    <property type="term" value="F:DNA binding"/>
    <property type="evidence" value="ECO:0007669"/>
    <property type="project" value="UniProtKB-UniRule"/>
</dbReference>
<keyword evidence="3 7" id="KW-0547">Nucleotide-binding</keyword>
<reference evidence="9" key="1">
    <citation type="journal article" date="2023" name="Int. J. Syst. Evol. Microbiol.">
        <title>Collibacillus ludicampi gen. nov., sp. nov., a new soil bacterium of the family Alicyclobacillaceae.</title>
        <authorList>
            <person name="Jojima T."/>
            <person name="Ioku Y."/>
            <person name="Fukuta Y."/>
            <person name="Shirasaka N."/>
            <person name="Matsumura Y."/>
            <person name="Mori M."/>
        </authorList>
    </citation>
    <scope>NUCLEOTIDE SEQUENCE</scope>
    <source>
        <strain evidence="9">TP075</strain>
    </source>
</reference>
<evidence type="ECO:0000256" key="7">
    <source>
        <dbReference type="HAMAP-Rule" id="MF_01894"/>
    </source>
</evidence>
<dbReference type="GO" id="GO:0007062">
    <property type="term" value="P:sister chromatid cohesion"/>
    <property type="evidence" value="ECO:0007669"/>
    <property type="project" value="InterPro"/>
</dbReference>
<protein>
    <recommendedName>
        <fullName evidence="7">Chromosome partition protein Smc</fullName>
    </recommendedName>
</protein>
<comment type="caution">
    <text evidence="9">The sequence shown here is derived from an EMBL/GenBank/DDBJ whole genome shotgun (WGS) entry which is preliminary data.</text>
</comment>
<comment type="domain">
    <text evidence="7">Contains large globular domains required for ATP hydrolysis at each terminus and a third globular domain forming a flexible hinge near the middle of the molecule. These domains are separated by coiled-coil structures.</text>
</comment>
<dbReference type="Gene3D" id="3.30.70.1620">
    <property type="match status" value="1"/>
</dbReference>
<dbReference type="NCBIfam" id="TIGR02168">
    <property type="entry name" value="SMC_prok_B"/>
    <property type="match status" value="1"/>
</dbReference>
<dbReference type="GO" id="GO:0005694">
    <property type="term" value="C:chromosome"/>
    <property type="evidence" value="ECO:0007669"/>
    <property type="project" value="InterPro"/>
</dbReference>
<feature type="coiled-coil region" evidence="7">
    <location>
        <begin position="262"/>
        <end position="484"/>
    </location>
</feature>
<proteinExistence type="inferred from homology"/>
<gene>
    <name evidence="7 9" type="primary">smc</name>
    <name evidence="9" type="ORF">DNHGIG_31050</name>
</gene>
<feature type="binding site" evidence="7">
    <location>
        <begin position="32"/>
        <end position="39"/>
    </location>
    <ligand>
        <name>ATP</name>
        <dbReference type="ChEBI" id="CHEBI:30616"/>
    </ligand>
</feature>
<dbReference type="CDD" id="cd03278">
    <property type="entry name" value="ABC_SMC_barmotin"/>
    <property type="match status" value="2"/>
</dbReference>
<accession>A0AAV4LIF8</accession>
<dbReference type="GO" id="GO:0006260">
    <property type="term" value="P:DNA replication"/>
    <property type="evidence" value="ECO:0007669"/>
    <property type="project" value="UniProtKB-UniRule"/>
</dbReference>
<dbReference type="Pfam" id="PF02463">
    <property type="entry name" value="SMC_N"/>
    <property type="match status" value="1"/>
</dbReference>
<evidence type="ECO:0000256" key="3">
    <source>
        <dbReference type="ARBA" id="ARBA00022741"/>
    </source>
</evidence>
<sequence>MYLKRIEIVGFKSFADRTELEFFPGVTAIVGPNGSGKSNISDCIRWVLGEQSAKSLRGSKMEDVIFAGSETRKPVNYCEVSLTLDNTDQELPLDYNEVTVTRRVYRSGEGEYFINKQACRLKDITELFMDTGLGKEAYSIIGQGRIEEILSTKAEDRRGIFEEAAGIVKYKTRKREAEKKLEETEANLVRIGDVISELESQIDPLAEQAATAESYRRLKEEFDTIEISLHVHHIEDLHKRWSEGNDEGKRLRDQHMDQATVVSQEEAKFAEMKWLADQLEEEWDTKNSKLVHAIQECEKAEGRYEVLRERMRNLLQGREDISSTRVKLAKEMGMIDSELKQLQERVESLRKKRSDFLRELEEKQGLVKEFLDRSERENELERLKADLIEKLNEAAGKRNEIKNIHGQREMLARREERLSEDEKELIARIQTVEQVLEEAEEQVLALQKDEDVLVKRLHEQQEWLHRQAEQKKQLETRLRETQNEFVSSHSRYELLRDMQEEYGGYNIGVRNILQAAKAGKVSGVCGAVAERIQVPAPYEIALETALGSALQHVIVESEKAGREAIQFLKRNNGGRATFLPLDVMKGRTLGRAERSAIEDHPGFVGIAAEMVGCEEKYREVINYLLGAVVVAKTIADANVLARLLQYRVRVVTLDGDIVNPGGSMTGGSVQKKGTSLLGRQREIEELEKKLADLQQSIRDAEKRIGEIETQSARMQEEQLQLQEQLSKMKESSRQAEARIRENSAEKRGLEERLQVVRVEIDQCRKEMYEWTERQEQVTRELATLEKQTQEISRRVDELQANLREQMSVQEDLSEEVTEVKVKLAGIDQEITSTEENILRLKKRFTDISEEMEAKVRELTLIEERLQQTKREMAECESQVKSTAALRASAQAELDEVKVRKAELNKAIADAEHRVRESRLVLRNLENQVHQNEVKVNRLDVELANALGKLADEYQISFEWAKERYPIPEDIAAAKNRASALRREIEALGDVNLGAVDEYNRINERYTFLSEQRDDLIEAKTKLYEVIRDIEEEMSKRFLETFTAIRAQFTDVFAQLFGGGRADLLLVDPENLLTTGIEIVAQPPGKKLQNLSLLSGGERALTAISLLFAILRVKPVPFCVLDEVEAALDEANVSRFAEYLREFSAQTQFIVITHRKGTMEGADVLYGVTMEESGVSKLVSVKLIENDVQSA</sequence>